<evidence type="ECO:0000313" key="2">
    <source>
        <dbReference type="EMBL" id="GHE36590.1"/>
    </source>
</evidence>
<dbReference type="EMBL" id="BNCF01000009">
    <property type="protein sequence ID" value="GHE36590.1"/>
    <property type="molecule type" value="Genomic_DNA"/>
</dbReference>
<dbReference type="Pfam" id="PF17389">
    <property type="entry name" value="Bac_rhamnosid6H"/>
    <property type="match status" value="1"/>
</dbReference>
<dbReference type="InterPro" id="IPR035396">
    <property type="entry name" value="Bac_rhamnosid6H"/>
</dbReference>
<evidence type="ECO:0000259" key="1">
    <source>
        <dbReference type="Pfam" id="PF17389"/>
    </source>
</evidence>
<comment type="caution">
    <text evidence="2">The sequence shown here is derived from an EMBL/GenBank/DDBJ whole genome shotgun (WGS) entry which is preliminary data.</text>
</comment>
<dbReference type="InterPro" id="IPR012341">
    <property type="entry name" value="6hp_glycosidase-like_sf"/>
</dbReference>
<dbReference type="AlphaFoldDB" id="A0A919DDD3"/>
<dbReference type="InterPro" id="IPR008928">
    <property type="entry name" value="6-hairpin_glycosidase_sf"/>
</dbReference>
<accession>A0A919DDD3</accession>
<gene>
    <name evidence="2" type="ORF">GCM10007167_18570</name>
</gene>
<organism evidence="2 3">
    <name type="scientific">Vulcaniibacterium thermophilum</name>
    <dbReference type="NCBI Taxonomy" id="1169913"/>
    <lineage>
        <taxon>Bacteria</taxon>
        <taxon>Pseudomonadati</taxon>
        <taxon>Pseudomonadota</taxon>
        <taxon>Gammaproteobacteria</taxon>
        <taxon>Lysobacterales</taxon>
        <taxon>Lysobacteraceae</taxon>
        <taxon>Vulcaniibacterium</taxon>
    </lineage>
</organism>
<name>A0A919DDD3_9GAMM</name>
<dbReference type="SUPFAM" id="SSF48208">
    <property type="entry name" value="Six-hairpin glycosidases"/>
    <property type="match status" value="1"/>
</dbReference>
<reference evidence="2" key="2">
    <citation type="submission" date="2020-09" db="EMBL/GenBank/DDBJ databases">
        <authorList>
            <person name="Sun Q."/>
            <person name="Kim S."/>
        </authorList>
    </citation>
    <scope>NUCLEOTIDE SEQUENCE</scope>
    <source>
        <strain evidence="2">KCTC 32020</strain>
    </source>
</reference>
<dbReference type="OrthoDB" id="49490at2"/>
<dbReference type="Gene3D" id="1.50.10.10">
    <property type="match status" value="1"/>
</dbReference>
<dbReference type="Proteomes" id="UP000636453">
    <property type="component" value="Unassembled WGS sequence"/>
</dbReference>
<dbReference type="GO" id="GO:0005975">
    <property type="term" value="P:carbohydrate metabolic process"/>
    <property type="evidence" value="ECO:0007669"/>
    <property type="project" value="InterPro"/>
</dbReference>
<proteinExistence type="predicted"/>
<sequence>MSITFWLVAATAAATAQAPDADAIRWRGREASAHVVADGYRLRTPEREVTIPAPRLRSETASPMFDALFALAQAELEQAKVEVIRDGAFAHGAPIPCECFETGEKWPYVWTRDVSYAADLALARLEPERTRAALRFKLGDVRNPKLPAARVVAQDTGSGGSWPVSTDRVVWFLAAESLLGDPAFAEEVWRALTDTLAHDRVYAFDPQVGLYRGETSFLDWREQSYPPWTRDDVRFIAESFALSTNVLHYRALRLAERMARGRGDARATEYARQADALRRAIDARFWREDRGLYMSYIGSAAHPVPFEAYDLLGTALVVTAGIAPPERARRALARYPHAEAGSPVIWPQQPGVAIYHNRAIWPFVSAYALRAARMTGDAGRIEHEIRSLMRGAALAGSHMENYELTTQAVRVEDGALSGPVVNSERQLWSLAGYLDMVIQGVFGLQADGQVVPKLPRALLPLLFGEREAISLRLGRRTVTLLRPRDAEGALLVAGPMQVQGDTLRVQLVGTPAAAAADAPLDAALVAPPAPDAPQVTAAGTQWRIALPAHTRLYVDGRRVAEAGATATEHLLADRGARRCLSLTRVDARGLESLHGPMRCLGPEHVLPGRGDWRWQAPRAGRYRLHLRYANPHGPINTGITAAVKRWRIACADQPVQAGPVVMPHSVRVQDSTAWTFRAAAGADCRFALEDGLNMSDLDHFARYTGGAGGESGPLNAADIQALVIEPIDAAPIDEERE</sequence>
<feature type="domain" description="Alpha-L-rhamnosidase six-hairpin glycosidase" evidence="1">
    <location>
        <begin position="179"/>
        <end position="296"/>
    </location>
</feature>
<dbReference type="RefSeq" id="WP_146472392.1">
    <property type="nucleotide sequence ID" value="NZ_BNCF01000009.1"/>
</dbReference>
<evidence type="ECO:0000313" key="3">
    <source>
        <dbReference type="Proteomes" id="UP000636453"/>
    </source>
</evidence>
<reference evidence="2" key="1">
    <citation type="journal article" date="2014" name="Int. J. Syst. Evol. Microbiol.">
        <title>Complete genome sequence of Corynebacterium casei LMG S-19264T (=DSM 44701T), isolated from a smear-ripened cheese.</title>
        <authorList>
            <consortium name="US DOE Joint Genome Institute (JGI-PGF)"/>
            <person name="Walter F."/>
            <person name="Albersmeier A."/>
            <person name="Kalinowski J."/>
            <person name="Ruckert C."/>
        </authorList>
    </citation>
    <scope>NUCLEOTIDE SEQUENCE</scope>
    <source>
        <strain evidence="2">KCTC 32020</strain>
    </source>
</reference>
<protein>
    <recommendedName>
        <fullName evidence="1">Alpha-L-rhamnosidase six-hairpin glycosidase domain-containing protein</fullName>
    </recommendedName>
</protein>
<keyword evidence="3" id="KW-1185">Reference proteome</keyword>